<comment type="caution">
    <text evidence="2">The sequence shown here is derived from an EMBL/GenBank/DDBJ whole genome shotgun (WGS) entry which is preliminary data.</text>
</comment>
<accession>A0A0R1KGD7</accession>
<organism evidence="2 3">
    <name type="scientific">Companilactobacillus bobalius DSM 19674</name>
    <dbReference type="NCBI Taxonomy" id="1423788"/>
    <lineage>
        <taxon>Bacteria</taxon>
        <taxon>Bacillati</taxon>
        <taxon>Bacillota</taxon>
        <taxon>Bacilli</taxon>
        <taxon>Lactobacillales</taxon>
        <taxon>Lactobacillaceae</taxon>
        <taxon>Companilactobacillus</taxon>
        <taxon>Companilactobacillus bobalius</taxon>
    </lineage>
</organism>
<dbReference type="Proteomes" id="UP000051515">
    <property type="component" value="Unassembled WGS sequence"/>
</dbReference>
<dbReference type="InterPro" id="IPR031807">
    <property type="entry name" value="HicB-like"/>
</dbReference>
<dbReference type="PATRIC" id="fig|1423788.3.peg.2512"/>
<dbReference type="SUPFAM" id="SSF143100">
    <property type="entry name" value="TTHA1013/TTHA0281-like"/>
    <property type="match status" value="1"/>
</dbReference>
<gene>
    <name evidence="2" type="ORF">FC78_GL002441</name>
</gene>
<name>A0A0R1KGD7_9LACO</name>
<dbReference type="OrthoDB" id="5419659at2"/>
<keyword evidence="3" id="KW-1185">Reference proteome</keyword>
<dbReference type="STRING" id="1423788.FC78_GL002441"/>
<evidence type="ECO:0000259" key="1">
    <source>
        <dbReference type="Pfam" id="PF15919"/>
    </source>
</evidence>
<dbReference type="Gene3D" id="3.30.160.250">
    <property type="match status" value="1"/>
</dbReference>
<reference evidence="2 3" key="1">
    <citation type="journal article" date="2015" name="Genome Announc.">
        <title>Expanding the biotechnology potential of lactobacilli through comparative genomics of 213 strains and associated genera.</title>
        <authorList>
            <person name="Sun Z."/>
            <person name="Harris H.M."/>
            <person name="McCann A."/>
            <person name="Guo C."/>
            <person name="Argimon S."/>
            <person name="Zhang W."/>
            <person name="Yang X."/>
            <person name="Jeffery I.B."/>
            <person name="Cooney J.C."/>
            <person name="Kagawa T.F."/>
            <person name="Liu W."/>
            <person name="Song Y."/>
            <person name="Salvetti E."/>
            <person name="Wrobel A."/>
            <person name="Rasinkangas P."/>
            <person name="Parkhill J."/>
            <person name="Rea M.C."/>
            <person name="O'Sullivan O."/>
            <person name="Ritari J."/>
            <person name="Douillard F.P."/>
            <person name="Paul Ross R."/>
            <person name="Yang R."/>
            <person name="Briner A.E."/>
            <person name="Felis G.E."/>
            <person name="de Vos W.M."/>
            <person name="Barrangou R."/>
            <person name="Klaenhammer T.R."/>
            <person name="Caufield P.W."/>
            <person name="Cui Y."/>
            <person name="Zhang H."/>
            <person name="O'Toole P.W."/>
        </authorList>
    </citation>
    <scope>NUCLEOTIDE SEQUENCE [LARGE SCALE GENOMIC DNA]</scope>
    <source>
        <strain evidence="2 3">DSM 19674</strain>
    </source>
</reference>
<proteinExistence type="predicted"/>
<dbReference type="RefSeq" id="WP_056953476.1">
    <property type="nucleotide sequence ID" value="NZ_AZDY01000038.1"/>
</dbReference>
<sequence length="130" mass="14791">MKTVYPIIISKTSDQTVPYFVSIPDIEGLTQGKDIDDAIQMARDYIGLNIIDRQDNNLDVPNSNYTLPSAENSDVVTLVDVDIDEYRRKNDFKTIKKTLTIPNYLNKLGKENNINFSELLTTALKKKLHV</sequence>
<evidence type="ECO:0000313" key="2">
    <source>
        <dbReference type="EMBL" id="KRK82432.1"/>
    </source>
</evidence>
<dbReference type="AlphaFoldDB" id="A0A0R1KGD7"/>
<evidence type="ECO:0000313" key="3">
    <source>
        <dbReference type="Proteomes" id="UP000051515"/>
    </source>
</evidence>
<feature type="domain" description="HicB-like antitoxin of toxin-antitoxin system" evidence="1">
    <location>
        <begin position="5"/>
        <end position="95"/>
    </location>
</feature>
<dbReference type="Pfam" id="PF15919">
    <property type="entry name" value="HicB_lk_antitox"/>
    <property type="match status" value="1"/>
</dbReference>
<protein>
    <recommendedName>
        <fullName evidence="1">HicB-like antitoxin of toxin-antitoxin system domain-containing protein</fullName>
    </recommendedName>
</protein>
<dbReference type="InterPro" id="IPR035069">
    <property type="entry name" value="TTHA1013/TTHA0281-like"/>
</dbReference>
<dbReference type="EMBL" id="AZDY01000038">
    <property type="protein sequence ID" value="KRK82432.1"/>
    <property type="molecule type" value="Genomic_DNA"/>
</dbReference>